<dbReference type="InterPro" id="IPR006311">
    <property type="entry name" value="TAT_signal"/>
</dbReference>
<proteinExistence type="predicted"/>
<comment type="caution">
    <text evidence="1">The sequence shown here is derived from an EMBL/GenBank/DDBJ whole genome shotgun (WGS) entry which is preliminary data.</text>
</comment>
<dbReference type="SUPFAM" id="SSF53850">
    <property type="entry name" value="Periplasmic binding protein-like II"/>
    <property type="match status" value="1"/>
</dbReference>
<name>A0AA41YLK1_9PROT</name>
<sequence>MKRRHLIGTTAALGMAGALGFNIRPARAEVSKLRISHGYGILYLPLIVMRDQKMLERQAEKAGLGSIEVTWQTLDGGNVINDAMLAGSLDIAGTGSPGFVTLWAKARGIPKAEIIGVSGMSTCALVLNANRPHLKALADFTASDKIALPGIKTSLAAVVLQMLVAKQFGQANYARLDPMTVGIPHPEAAQALISGKTEIAAHFASPPFSIIELASPNIHKVIAASDVLGDSTLDVIFAPKRFVDANPRMMGAFLAAQDEANAFIAKDPLAAAQAFNRITRTTATDQDVVKMITDPDTHFSATPHGVMEYARFMHAVGSIRAKPDGWKDLFMPELHDRQGS</sequence>
<dbReference type="Gene3D" id="3.40.190.10">
    <property type="entry name" value="Periplasmic binding protein-like II"/>
    <property type="match status" value="2"/>
</dbReference>
<dbReference type="RefSeq" id="WP_264714411.1">
    <property type="nucleotide sequence ID" value="NZ_JAPDNT010000010.1"/>
</dbReference>
<accession>A0AA41YLK1</accession>
<gene>
    <name evidence="1" type="ORF">OL599_13975</name>
</gene>
<keyword evidence="2" id="KW-1185">Reference proteome</keyword>
<dbReference type="PANTHER" id="PTHR30024">
    <property type="entry name" value="ALIPHATIC SULFONATES-BINDING PROTEIN-RELATED"/>
    <property type="match status" value="1"/>
</dbReference>
<dbReference type="Proteomes" id="UP001165679">
    <property type="component" value="Unassembled WGS sequence"/>
</dbReference>
<dbReference type="PANTHER" id="PTHR30024:SF2">
    <property type="entry name" value="ABC TRANSPORTER SUBSTRATE-BINDING PROTEIN"/>
    <property type="match status" value="1"/>
</dbReference>
<organism evidence="1 2">
    <name type="scientific">Limobrevibacterium gyesilva</name>
    <dbReference type="NCBI Taxonomy" id="2991712"/>
    <lineage>
        <taxon>Bacteria</taxon>
        <taxon>Pseudomonadati</taxon>
        <taxon>Pseudomonadota</taxon>
        <taxon>Alphaproteobacteria</taxon>
        <taxon>Acetobacterales</taxon>
        <taxon>Acetobacteraceae</taxon>
        <taxon>Limobrevibacterium</taxon>
    </lineage>
</organism>
<dbReference type="PROSITE" id="PS51318">
    <property type="entry name" value="TAT"/>
    <property type="match status" value="1"/>
</dbReference>
<evidence type="ECO:0000313" key="1">
    <source>
        <dbReference type="EMBL" id="MCW3475689.1"/>
    </source>
</evidence>
<protein>
    <submittedName>
        <fullName evidence="1">ABC transporter substrate-binding protein</fullName>
    </submittedName>
</protein>
<evidence type="ECO:0000313" key="2">
    <source>
        <dbReference type="Proteomes" id="UP001165679"/>
    </source>
</evidence>
<reference evidence="1" key="2">
    <citation type="submission" date="2022-10" db="EMBL/GenBank/DDBJ databases">
        <authorList>
            <person name="Trinh H.N."/>
        </authorList>
    </citation>
    <scope>NUCLEOTIDE SEQUENCE</scope>
    <source>
        <strain evidence="1">RN2-1</strain>
    </source>
</reference>
<reference evidence="1" key="1">
    <citation type="submission" date="2022-09" db="EMBL/GenBank/DDBJ databases">
        <title>Rhodovastum sp. nov. RN2-1 isolated from soil in Seongnam, South Korea.</title>
        <authorList>
            <person name="Le N.T."/>
        </authorList>
    </citation>
    <scope>NUCLEOTIDE SEQUENCE</scope>
    <source>
        <strain evidence="1">RN2-1</strain>
    </source>
</reference>
<dbReference type="EMBL" id="JAPDNT010000010">
    <property type="protein sequence ID" value="MCW3475689.1"/>
    <property type="molecule type" value="Genomic_DNA"/>
</dbReference>
<dbReference type="AlphaFoldDB" id="A0AA41YLK1"/>